<dbReference type="EMBL" id="DXBS01000013">
    <property type="protein sequence ID" value="HIZ23964.1"/>
    <property type="molecule type" value="Genomic_DNA"/>
</dbReference>
<dbReference type="PANTHER" id="PTHR35526">
    <property type="entry name" value="ANTI-SIGMA-F FACTOR RSBW-RELATED"/>
    <property type="match status" value="1"/>
</dbReference>
<dbReference type="SUPFAM" id="SSF55874">
    <property type="entry name" value="ATPase domain of HSP90 chaperone/DNA topoisomerase II/histidine kinase"/>
    <property type="match status" value="1"/>
</dbReference>
<evidence type="ECO:0000259" key="2">
    <source>
        <dbReference type="Pfam" id="PF13581"/>
    </source>
</evidence>
<keyword evidence="1" id="KW-0723">Serine/threonine-protein kinase</keyword>
<dbReference type="InterPro" id="IPR003594">
    <property type="entry name" value="HATPase_dom"/>
</dbReference>
<feature type="domain" description="Histidine kinase/HSP90-like ATPase" evidence="2">
    <location>
        <begin position="8"/>
        <end position="117"/>
    </location>
</feature>
<dbReference type="Gene3D" id="3.30.565.10">
    <property type="entry name" value="Histidine kinase-like ATPase, C-terminal domain"/>
    <property type="match status" value="1"/>
</dbReference>
<dbReference type="InterPro" id="IPR036890">
    <property type="entry name" value="HATPase_C_sf"/>
</dbReference>
<name>A0A9D2DVU2_9FIRM</name>
<sequence>MKFQVDDIRALRAALESMCSALEAQSVPENAVFDCKLVANELLINALRHGGGHALFTAETQADEVVIRVRSGSDFRPPEKPACSGVDAECGRGLFLVDALSVSRSYSKEDGICVVIRIR</sequence>
<accession>A0A9D2DVU2</accession>
<keyword evidence="3" id="KW-0547">Nucleotide-binding</keyword>
<keyword evidence="1" id="KW-0418">Kinase</keyword>
<dbReference type="Proteomes" id="UP000824044">
    <property type="component" value="Unassembled WGS sequence"/>
</dbReference>
<dbReference type="InterPro" id="IPR050267">
    <property type="entry name" value="Anti-sigma-factor_SerPK"/>
</dbReference>
<keyword evidence="3" id="KW-0067">ATP-binding</keyword>
<dbReference type="GO" id="GO:0005524">
    <property type="term" value="F:ATP binding"/>
    <property type="evidence" value="ECO:0007669"/>
    <property type="project" value="UniProtKB-KW"/>
</dbReference>
<comment type="caution">
    <text evidence="3">The sequence shown here is derived from an EMBL/GenBank/DDBJ whole genome shotgun (WGS) entry which is preliminary data.</text>
</comment>
<gene>
    <name evidence="3" type="ORF">H9812_00590</name>
</gene>
<evidence type="ECO:0000313" key="3">
    <source>
        <dbReference type="EMBL" id="HIZ23964.1"/>
    </source>
</evidence>
<reference evidence="3" key="1">
    <citation type="journal article" date="2021" name="PeerJ">
        <title>Extensive microbial diversity within the chicken gut microbiome revealed by metagenomics and culture.</title>
        <authorList>
            <person name="Gilroy R."/>
            <person name="Ravi A."/>
            <person name="Getino M."/>
            <person name="Pursley I."/>
            <person name="Horton D.L."/>
            <person name="Alikhan N.F."/>
            <person name="Baker D."/>
            <person name="Gharbi K."/>
            <person name="Hall N."/>
            <person name="Watson M."/>
            <person name="Adriaenssens E.M."/>
            <person name="Foster-Nyarko E."/>
            <person name="Jarju S."/>
            <person name="Secka A."/>
            <person name="Antonio M."/>
            <person name="Oren A."/>
            <person name="Chaudhuri R.R."/>
            <person name="La Ragione R."/>
            <person name="Hildebrand F."/>
            <person name="Pallen M.J."/>
        </authorList>
    </citation>
    <scope>NUCLEOTIDE SEQUENCE</scope>
    <source>
        <strain evidence="3">CHK33-5263</strain>
    </source>
</reference>
<protein>
    <submittedName>
        <fullName evidence="3">ATP-binding protein</fullName>
    </submittedName>
</protein>
<dbReference type="GO" id="GO:0004674">
    <property type="term" value="F:protein serine/threonine kinase activity"/>
    <property type="evidence" value="ECO:0007669"/>
    <property type="project" value="UniProtKB-KW"/>
</dbReference>
<evidence type="ECO:0000256" key="1">
    <source>
        <dbReference type="ARBA" id="ARBA00022527"/>
    </source>
</evidence>
<evidence type="ECO:0000313" key="4">
    <source>
        <dbReference type="Proteomes" id="UP000824044"/>
    </source>
</evidence>
<dbReference type="PANTHER" id="PTHR35526:SF3">
    <property type="entry name" value="ANTI-SIGMA-F FACTOR RSBW"/>
    <property type="match status" value="1"/>
</dbReference>
<dbReference type="Pfam" id="PF13581">
    <property type="entry name" value="HATPase_c_2"/>
    <property type="match status" value="1"/>
</dbReference>
<proteinExistence type="predicted"/>
<organism evidence="3 4">
    <name type="scientific">Candidatus Gallimonas intestinigallinarum</name>
    <dbReference type="NCBI Taxonomy" id="2838604"/>
    <lineage>
        <taxon>Bacteria</taxon>
        <taxon>Bacillati</taxon>
        <taxon>Bacillota</taxon>
        <taxon>Clostridia</taxon>
        <taxon>Candidatus Gallimonas</taxon>
    </lineage>
</organism>
<dbReference type="CDD" id="cd16936">
    <property type="entry name" value="HATPase_RsbW-like"/>
    <property type="match status" value="1"/>
</dbReference>
<keyword evidence="1" id="KW-0808">Transferase</keyword>
<dbReference type="AlphaFoldDB" id="A0A9D2DVU2"/>
<reference evidence="3" key="2">
    <citation type="submission" date="2021-04" db="EMBL/GenBank/DDBJ databases">
        <authorList>
            <person name="Gilroy R."/>
        </authorList>
    </citation>
    <scope>NUCLEOTIDE SEQUENCE</scope>
    <source>
        <strain evidence="3">CHK33-5263</strain>
    </source>
</reference>